<feature type="compositionally biased region" description="Acidic residues" evidence="1">
    <location>
        <begin position="356"/>
        <end position="373"/>
    </location>
</feature>
<keyword evidence="3" id="KW-1185">Reference proteome</keyword>
<evidence type="ECO:0000313" key="2">
    <source>
        <dbReference type="EMBL" id="KIO21129.1"/>
    </source>
</evidence>
<feature type="compositionally biased region" description="Low complexity" evidence="1">
    <location>
        <begin position="16"/>
        <end position="43"/>
    </location>
</feature>
<feature type="compositionally biased region" description="Polar residues" evidence="1">
    <location>
        <begin position="411"/>
        <end position="436"/>
    </location>
</feature>
<dbReference type="EMBL" id="KN823148">
    <property type="protein sequence ID" value="KIO21129.1"/>
    <property type="molecule type" value="Genomic_DNA"/>
</dbReference>
<name>A0A0C3QAF6_9AGAM</name>
<feature type="region of interest" description="Disordered" evidence="1">
    <location>
        <begin position="1"/>
        <end position="44"/>
    </location>
</feature>
<feature type="compositionally biased region" description="Polar residues" evidence="1">
    <location>
        <begin position="341"/>
        <end position="355"/>
    </location>
</feature>
<feature type="compositionally biased region" description="Polar residues" evidence="1">
    <location>
        <begin position="59"/>
        <end position="69"/>
    </location>
</feature>
<dbReference type="HOGENOM" id="CLU_560424_0_0_1"/>
<feature type="region of interest" description="Disordered" evidence="1">
    <location>
        <begin position="331"/>
        <end position="487"/>
    </location>
</feature>
<evidence type="ECO:0000313" key="3">
    <source>
        <dbReference type="Proteomes" id="UP000054248"/>
    </source>
</evidence>
<feature type="compositionally biased region" description="Basic and acidic residues" evidence="1">
    <location>
        <begin position="155"/>
        <end position="166"/>
    </location>
</feature>
<evidence type="ECO:0000256" key="1">
    <source>
        <dbReference type="SAM" id="MobiDB-lite"/>
    </source>
</evidence>
<reference evidence="2 3" key="1">
    <citation type="submission" date="2014-04" db="EMBL/GenBank/DDBJ databases">
        <authorList>
            <consortium name="DOE Joint Genome Institute"/>
            <person name="Kuo A."/>
            <person name="Girlanda M."/>
            <person name="Perotto S."/>
            <person name="Kohler A."/>
            <person name="Nagy L.G."/>
            <person name="Floudas D."/>
            <person name="Copeland A."/>
            <person name="Barry K.W."/>
            <person name="Cichocki N."/>
            <person name="Veneault-Fourrey C."/>
            <person name="LaButti K."/>
            <person name="Lindquist E.A."/>
            <person name="Lipzen A."/>
            <person name="Lundell T."/>
            <person name="Morin E."/>
            <person name="Murat C."/>
            <person name="Sun H."/>
            <person name="Tunlid A."/>
            <person name="Henrissat B."/>
            <person name="Grigoriev I.V."/>
            <person name="Hibbett D.S."/>
            <person name="Martin F."/>
            <person name="Nordberg H.P."/>
            <person name="Cantor M.N."/>
            <person name="Hua S.X."/>
        </authorList>
    </citation>
    <scope>NUCLEOTIDE SEQUENCE [LARGE SCALE GENOMIC DNA]</scope>
    <source>
        <strain evidence="2 3">MUT 4182</strain>
    </source>
</reference>
<proteinExistence type="predicted"/>
<dbReference type="Proteomes" id="UP000054248">
    <property type="component" value="Unassembled WGS sequence"/>
</dbReference>
<accession>A0A0C3QAF6</accession>
<feature type="region of interest" description="Disordered" evidence="1">
    <location>
        <begin position="59"/>
        <end position="179"/>
    </location>
</feature>
<reference evidence="3" key="2">
    <citation type="submission" date="2015-01" db="EMBL/GenBank/DDBJ databases">
        <title>Evolutionary Origins and Diversification of the Mycorrhizal Mutualists.</title>
        <authorList>
            <consortium name="DOE Joint Genome Institute"/>
            <consortium name="Mycorrhizal Genomics Consortium"/>
            <person name="Kohler A."/>
            <person name="Kuo A."/>
            <person name="Nagy L.G."/>
            <person name="Floudas D."/>
            <person name="Copeland A."/>
            <person name="Barry K.W."/>
            <person name="Cichocki N."/>
            <person name="Veneault-Fourrey C."/>
            <person name="LaButti K."/>
            <person name="Lindquist E.A."/>
            <person name="Lipzen A."/>
            <person name="Lundell T."/>
            <person name="Morin E."/>
            <person name="Murat C."/>
            <person name="Riley R."/>
            <person name="Ohm R."/>
            <person name="Sun H."/>
            <person name="Tunlid A."/>
            <person name="Henrissat B."/>
            <person name="Grigoriev I.V."/>
            <person name="Hibbett D.S."/>
            <person name="Martin F."/>
        </authorList>
    </citation>
    <scope>NUCLEOTIDE SEQUENCE [LARGE SCALE GENOMIC DNA]</scope>
    <source>
        <strain evidence="3">MUT 4182</strain>
    </source>
</reference>
<organism evidence="2 3">
    <name type="scientific">Tulasnella calospora MUT 4182</name>
    <dbReference type="NCBI Taxonomy" id="1051891"/>
    <lineage>
        <taxon>Eukaryota</taxon>
        <taxon>Fungi</taxon>
        <taxon>Dikarya</taxon>
        <taxon>Basidiomycota</taxon>
        <taxon>Agaricomycotina</taxon>
        <taxon>Agaricomycetes</taxon>
        <taxon>Cantharellales</taxon>
        <taxon>Tulasnellaceae</taxon>
        <taxon>Tulasnella</taxon>
    </lineage>
</organism>
<dbReference type="AlphaFoldDB" id="A0A0C3QAF6"/>
<gene>
    <name evidence="2" type="ORF">M407DRAFT_29237</name>
</gene>
<sequence length="487" mass="51491">MGKKPSAAQKSRKKASASAKQASASGSSTPKPSPMPSESASAAVERIFGAAKNRFVSQLQNPSFASSSREASKTPAAQDSSDEDDDEDDSEEEDGAEDGGSVNLSDVDGQHISPAGLAAEAEGAASDSETDSEGVLQQKKGNKPPKRPATSAKGKGKENASVEKTVDSNTSGDATGKPTRFGEIVFVPVVPVVPPGDRLPMLPLPTPHEINSLRSAGLVAEPGNGTRTFALDSQSSHRDVNRFFRHQLPVPFTAIGKKAEYHLLFGHGNTLGGCGNPKPTALNIANAYRAGKAANQKVLFLAPAEAIDDKVIEAWSLSAIVKAITRRLDNTQKKRKRQITRQDSSSENDYINGQDQTDEDSSEDDSDDAEVAEPADALVVSAGAPSDPVSENDSHSEKQGPPRKRMRMDSPSESPTPSKIRSYGNLGSSSGASYSTRAALARRRGPRVLRALNSSTSRSQSASESRKASAPTNPLNIWLNSTTYKLE</sequence>
<feature type="compositionally biased region" description="Low complexity" evidence="1">
    <location>
        <begin position="450"/>
        <end position="463"/>
    </location>
</feature>
<feature type="compositionally biased region" description="Low complexity" evidence="1">
    <location>
        <begin position="113"/>
        <end position="127"/>
    </location>
</feature>
<feature type="compositionally biased region" description="Acidic residues" evidence="1">
    <location>
        <begin position="80"/>
        <end position="97"/>
    </location>
</feature>
<protein>
    <submittedName>
        <fullName evidence="2">Uncharacterized protein</fullName>
    </submittedName>
</protein>
<feature type="compositionally biased region" description="Polar residues" evidence="1">
    <location>
        <begin position="471"/>
        <end position="487"/>
    </location>
</feature>